<sequence length="208" mass="24037">MYLCTRNLPSFLVRRLRPSFHSWRYVEPGIAEVQSPYNIKCRTLQTIHSIIDAVESENSPSGLFHSNERKHRRAQYLASEAHNILVTLRDDMDVVDREAYNVLYARLNHVASFSNPSRYLQVAEEFWEFALRIFHTVSYRSITRHCQPNASTLLQPAAPAVPPSPKAASPTYSVTTPLPPYGWYYQSPRAYMIGLVPSWIPALQWYYC</sequence>
<reference evidence="1 2" key="1">
    <citation type="journal article" date="2016" name="Mol. Biol. Evol.">
        <title>Comparative Genomics of Early-Diverging Mushroom-Forming Fungi Provides Insights into the Origins of Lignocellulose Decay Capabilities.</title>
        <authorList>
            <person name="Nagy L.G."/>
            <person name="Riley R."/>
            <person name="Tritt A."/>
            <person name="Adam C."/>
            <person name="Daum C."/>
            <person name="Floudas D."/>
            <person name="Sun H."/>
            <person name="Yadav J.S."/>
            <person name="Pangilinan J."/>
            <person name="Larsson K.H."/>
            <person name="Matsuura K."/>
            <person name="Barry K."/>
            <person name="Labutti K."/>
            <person name="Kuo R."/>
            <person name="Ohm R.A."/>
            <person name="Bhattacharya S.S."/>
            <person name="Shirouzu T."/>
            <person name="Yoshinaga Y."/>
            <person name="Martin F.M."/>
            <person name="Grigoriev I.V."/>
            <person name="Hibbett D.S."/>
        </authorList>
    </citation>
    <scope>NUCLEOTIDE SEQUENCE [LARGE SCALE GENOMIC DNA]</scope>
    <source>
        <strain evidence="1 2">L-15889</strain>
    </source>
</reference>
<organism evidence="1 2">
    <name type="scientific">Daedalea quercina L-15889</name>
    <dbReference type="NCBI Taxonomy" id="1314783"/>
    <lineage>
        <taxon>Eukaryota</taxon>
        <taxon>Fungi</taxon>
        <taxon>Dikarya</taxon>
        <taxon>Basidiomycota</taxon>
        <taxon>Agaricomycotina</taxon>
        <taxon>Agaricomycetes</taxon>
        <taxon>Polyporales</taxon>
        <taxon>Fomitopsis</taxon>
    </lineage>
</organism>
<evidence type="ECO:0000313" key="2">
    <source>
        <dbReference type="Proteomes" id="UP000076727"/>
    </source>
</evidence>
<evidence type="ECO:0000313" key="1">
    <source>
        <dbReference type="EMBL" id="KZT63696.1"/>
    </source>
</evidence>
<gene>
    <name evidence="1" type="ORF">DAEQUDRAFT_99921</name>
</gene>
<keyword evidence="2" id="KW-1185">Reference proteome</keyword>
<name>A0A165KWY8_9APHY</name>
<proteinExistence type="predicted"/>
<protein>
    <submittedName>
        <fullName evidence="1">Uncharacterized protein</fullName>
    </submittedName>
</protein>
<accession>A0A165KWY8</accession>
<dbReference type="Proteomes" id="UP000076727">
    <property type="component" value="Unassembled WGS sequence"/>
</dbReference>
<dbReference type="EMBL" id="KV429163">
    <property type="protein sequence ID" value="KZT63696.1"/>
    <property type="molecule type" value="Genomic_DNA"/>
</dbReference>
<dbReference type="AlphaFoldDB" id="A0A165KWY8"/>
<dbReference type="OrthoDB" id="2792391at2759"/>